<evidence type="ECO:0000259" key="1">
    <source>
        <dbReference type="SMART" id="SM00382"/>
    </source>
</evidence>
<dbReference type="SUPFAM" id="SSF52540">
    <property type="entry name" value="P-loop containing nucleoside triphosphate hydrolases"/>
    <property type="match status" value="1"/>
</dbReference>
<protein>
    <submittedName>
        <fullName evidence="2">DNA polymerase-3 subunit delta</fullName>
    </submittedName>
</protein>
<reference evidence="2 3" key="1">
    <citation type="submission" date="2016-10" db="EMBL/GenBank/DDBJ databases">
        <authorList>
            <person name="de Groot N.N."/>
        </authorList>
    </citation>
    <scope>NUCLEOTIDE SEQUENCE [LARGE SCALE GENOMIC DNA]</scope>
    <source>
        <strain evidence="2 3">DSM 26915</strain>
    </source>
</reference>
<dbReference type="EMBL" id="FNUZ01000002">
    <property type="protein sequence ID" value="SEG06376.1"/>
    <property type="molecule type" value="Genomic_DNA"/>
</dbReference>
<dbReference type="SMART" id="SM00382">
    <property type="entry name" value="AAA"/>
    <property type="match status" value="1"/>
</dbReference>
<evidence type="ECO:0000313" key="2">
    <source>
        <dbReference type="EMBL" id="SEG06376.1"/>
    </source>
</evidence>
<dbReference type="GO" id="GO:0009360">
    <property type="term" value="C:DNA polymerase III complex"/>
    <property type="evidence" value="ECO:0007669"/>
    <property type="project" value="TreeGrafter"/>
</dbReference>
<name>A0A1H5X522_9RHOB</name>
<feature type="domain" description="AAA+ ATPase" evidence="1">
    <location>
        <begin position="44"/>
        <end position="207"/>
    </location>
</feature>
<gene>
    <name evidence="2" type="ORF">SAMN04488045_1704</name>
</gene>
<dbReference type="Pfam" id="PF13177">
    <property type="entry name" value="DNA_pol3_delta2"/>
    <property type="match status" value="1"/>
</dbReference>
<dbReference type="InterPro" id="IPR050238">
    <property type="entry name" value="DNA_Rep/Repair_Clamp_Loader"/>
</dbReference>
<evidence type="ECO:0000313" key="3">
    <source>
        <dbReference type="Proteomes" id="UP000236752"/>
    </source>
</evidence>
<dbReference type="GO" id="GO:0006261">
    <property type="term" value="P:DNA-templated DNA replication"/>
    <property type="evidence" value="ECO:0007669"/>
    <property type="project" value="TreeGrafter"/>
</dbReference>
<proteinExistence type="predicted"/>
<dbReference type="OrthoDB" id="9811073at2"/>
<sequence>MAEPVDLPEPDRVEGAPHPRETLRLIGHDAAERGFLDVYNSGRLHHGWLITGPRGVGKATFAWRIARFLLATPPADDNDMFGAPPTPETLDIPEDHPVMRRSMALSEPNLYLLRRGPNEKGDKLANEILVKEVRKLKGFFSMSSADGGRRVVIIDAADEMNTNAANAILKLLEEPPANTIMLLICHQPARLLPTIRSRCRELRLSPLSPADMSTALGETGADMSPADAEALAELAGGSVGDALRLIHQDGLSLYQMLMRIMATMPDLDRPAALNLAQSLAVRGQEEKLGLFFKLVDLAMVRLARTGLGTPPARFASSDEQAVLTRLSPHSVAAREWATLAQEAGDRARHGLSVNVDPASIVFDMFMQMRETAAKLR</sequence>
<accession>A0A1H5X522</accession>
<dbReference type="NCBIfam" id="NF005677">
    <property type="entry name" value="PRK07471.1"/>
    <property type="match status" value="1"/>
</dbReference>
<dbReference type="InterPro" id="IPR027417">
    <property type="entry name" value="P-loop_NTPase"/>
</dbReference>
<keyword evidence="3" id="KW-1185">Reference proteome</keyword>
<dbReference type="InterPro" id="IPR003593">
    <property type="entry name" value="AAA+_ATPase"/>
</dbReference>
<organism evidence="2 3">
    <name type="scientific">Thalassococcus halodurans</name>
    <dbReference type="NCBI Taxonomy" id="373675"/>
    <lineage>
        <taxon>Bacteria</taxon>
        <taxon>Pseudomonadati</taxon>
        <taxon>Pseudomonadota</taxon>
        <taxon>Alphaproteobacteria</taxon>
        <taxon>Rhodobacterales</taxon>
        <taxon>Roseobacteraceae</taxon>
        <taxon>Thalassococcus</taxon>
    </lineage>
</organism>
<dbReference type="PANTHER" id="PTHR11669:SF8">
    <property type="entry name" value="DNA POLYMERASE III SUBUNIT DELTA"/>
    <property type="match status" value="1"/>
</dbReference>
<dbReference type="AlphaFoldDB" id="A0A1H5X522"/>
<dbReference type="Proteomes" id="UP000236752">
    <property type="component" value="Unassembled WGS sequence"/>
</dbReference>
<dbReference type="RefSeq" id="WP_103910013.1">
    <property type="nucleotide sequence ID" value="NZ_FNUZ01000002.1"/>
</dbReference>
<dbReference type="Gene3D" id="3.40.50.300">
    <property type="entry name" value="P-loop containing nucleotide triphosphate hydrolases"/>
    <property type="match status" value="1"/>
</dbReference>
<dbReference type="PANTHER" id="PTHR11669">
    <property type="entry name" value="REPLICATION FACTOR C / DNA POLYMERASE III GAMMA-TAU SUBUNIT"/>
    <property type="match status" value="1"/>
</dbReference>